<dbReference type="PRINTS" id="PR00105">
    <property type="entry name" value="C5METTRFRASE"/>
</dbReference>
<dbReference type="InterPro" id="IPR050390">
    <property type="entry name" value="C5-Methyltransferase"/>
</dbReference>
<dbReference type="EC" id="2.1.1.37" evidence="8"/>
<accession>A0ABW8YKP2</accession>
<evidence type="ECO:0000256" key="5">
    <source>
        <dbReference type="ARBA" id="ARBA00047422"/>
    </source>
</evidence>
<keyword evidence="10" id="KW-1185">Reference proteome</keyword>
<comment type="catalytic activity">
    <reaction evidence="5 8">
        <text>a 2'-deoxycytidine in DNA + S-adenosyl-L-methionine = a 5-methyl-2'-deoxycytidine in DNA + S-adenosyl-L-homocysteine + H(+)</text>
        <dbReference type="Rhea" id="RHEA:13681"/>
        <dbReference type="Rhea" id="RHEA-COMP:11369"/>
        <dbReference type="Rhea" id="RHEA-COMP:11370"/>
        <dbReference type="ChEBI" id="CHEBI:15378"/>
        <dbReference type="ChEBI" id="CHEBI:57856"/>
        <dbReference type="ChEBI" id="CHEBI:59789"/>
        <dbReference type="ChEBI" id="CHEBI:85452"/>
        <dbReference type="ChEBI" id="CHEBI:85454"/>
        <dbReference type="EC" id="2.1.1.37"/>
    </reaction>
</comment>
<dbReference type="InterPro" id="IPR029063">
    <property type="entry name" value="SAM-dependent_MTases_sf"/>
</dbReference>
<dbReference type="Gene3D" id="3.40.50.150">
    <property type="entry name" value="Vaccinia Virus protein VP39"/>
    <property type="match status" value="1"/>
</dbReference>
<keyword evidence="2 6" id="KW-0808">Transferase</keyword>
<reference evidence="9 10" key="1">
    <citation type="submission" date="2024-06" db="EMBL/GenBank/DDBJ databases">
        <authorList>
            <person name="Kaempfer P."/>
            <person name="Viver T."/>
        </authorList>
    </citation>
    <scope>NUCLEOTIDE SEQUENCE [LARGE SCALE GENOMIC DNA]</scope>
    <source>
        <strain evidence="9 10">ST-64</strain>
    </source>
</reference>
<evidence type="ECO:0000256" key="6">
    <source>
        <dbReference type="PROSITE-ProRule" id="PRU01016"/>
    </source>
</evidence>
<comment type="similarity">
    <text evidence="6 7">Belongs to the class I-like SAM-binding methyltransferase superfamily. C5-methyltransferase family.</text>
</comment>
<feature type="active site" evidence="6">
    <location>
        <position position="106"/>
    </location>
</feature>
<comment type="caution">
    <text evidence="9">The sequence shown here is derived from an EMBL/GenBank/DDBJ whole genome shotgun (WGS) entry which is preliminary data.</text>
</comment>
<keyword evidence="4" id="KW-0680">Restriction system</keyword>
<evidence type="ECO:0000256" key="1">
    <source>
        <dbReference type="ARBA" id="ARBA00022603"/>
    </source>
</evidence>
<dbReference type="InterPro" id="IPR018117">
    <property type="entry name" value="C5_DNA_meth_AS"/>
</dbReference>
<organism evidence="9 10">
    <name type="scientific">Sphingomonas plantiphila</name>
    <dbReference type="NCBI Taxonomy" id="3163295"/>
    <lineage>
        <taxon>Bacteria</taxon>
        <taxon>Pseudomonadati</taxon>
        <taxon>Pseudomonadota</taxon>
        <taxon>Alphaproteobacteria</taxon>
        <taxon>Sphingomonadales</taxon>
        <taxon>Sphingomonadaceae</taxon>
        <taxon>Sphingomonas</taxon>
    </lineage>
</organism>
<dbReference type="EMBL" id="JBELQC010000001">
    <property type="protein sequence ID" value="MFL9840462.1"/>
    <property type="molecule type" value="Genomic_DNA"/>
</dbReference>
<evidence type="ECO:0000313" key="10">
    <source>
        <dbReference type="Proteomes" id="UP001629244"/>
    </source>
</evidence>
<dbReference type="Pfam" id="PF00145">
    <property type="entry name" value="DNA_methylase"/>
    <property type="match status" value="1"/>
</dbReference>
<evidence type="ECO:0000256" key="7">
    <source>
        <dbReference type="RuleBase" id="RU000416"/>
    </source>
</evidence>
<dbReference type="RefSeq" id="WP_408077398.1">
    <property type="nucleotide sequence ID" value="NZ_JBELQC010000001.1"/>
</dbReference>
<evidence type="ECO:0000256" key="3">
    <source>
        <dbReference type="ARBA" id="ARBA00022691"/>
    </source>
</evidence>
<keyword evidence="3 6" id="KW-0949">S-adenosyl-L-methionine</keyword>
<dbReference type="GO" id="GO:0032259">
    <property type="term" value="P:methylation"/>
    <property type="evidence" value="ECO:0007669"/>
    <property type="project" value="UniProtKB-KW"/>
</dbReference>
<dbReference type="InterPro" id="IPR001525">
    <property type="entry name" value="C5_MeTfrase"/>
</dbReference>
<dbReference type="PANTHER" id="PTHR10629:SF52">
    <property type="entry name" value="DNA (CYTOSINE-5)-METHYLTRANSFERASE 1"/>
    <property type="match status" value="1"/>
</dbReference>
<evidence type="ECO:0000256" key="8">
    <source>
        <dbReference type="RuleBase" id="RU000417"/>
    </source>
</evidence>
<dbReference type="Gene3D" id="3.90.120.10">
    <property type="entry name" value="DNA Methylase, subunit A, domain 2"/>
    <property type="match status" value="1"/>
</dbReference>
<evidence type="ECO:0000256" key="2">
    <source>
        <dbReference type="ARBA" id="ARBA00022679"/>
    </source>
</evidence>
<dbReference type="GO" id="GO:0003886">
    <property type="term" value="F:DNA (cytosine-5-)-methyltransferase activity"/>
    <property type="evidence" value="ECO:0007669"/>
    <property type="project" value="UniProtKB-EC"/>
</dbReference>
<dbReference type="PROSITE" id="PS51679">
    <property type="entry name" value="SAM_MT_C5"/>
    <property type="match status" value="1"/>
</dbReference>
<sequence length="385" mass="41897">MSHLDQQDKVAAPAVDLPEDAVTACDLFAGAGGFSLGAHFAQVQVAAAVEFNRHAAASYRANLIDTGLLKASLFEKDIAKFSPFDLLAESSLKDRGCDILLGGPPCQGFSAHRINGAGINDPRNALLLRYFEYVRALRPLFFLVENVPGLLWPRHASFVDAFYSLADSAEYSVLKPVILNAKDFGVPQNRRRVFLLGYDRRRLSNAPSWPPTATHGEPGNTEGLPEWLTASVAFAPPLEGDLNNIHMRHGAELIKTFEKTPPNGGSRRDSGRVLPCHKAHIGHHDVYGRINPAHPAPTMTTACVNPSKGRFVHPTEHHGITLRQAARLQSFPDWFNFEGGIMAGGVQVGNAVPVNLAKEVIAPLRDAVLNHRAAQRLREIADEAA</sequence>
<dbReference type="PANTHER" id="PTHR10629">
    <property type="entry name" value="CYTOSINE-SPECIFIC METHYLTRANSFERASE"/>
    <property type="match status" value="1"/>
</dbReference>
<dbReference type="Proteomes" id="UP001629244">
    <property type="component" value="Unassembled WGS sequence"/>
</dbReference>
<evidence type="ECO:0000313" key="9">
    <source>
        <dbReference type="EMBL" id="MFL9840462.1"/>
    </source>
</evidence>
<dbReference type="PROSITE" id="PS00094">
    <property type="entry name" value="C5_MTASE_1"/>
    <property type="match status" value="1"/>
</dbReference>
<dbReference type="NCBIfam" id="TIGR00675">
    <property type="entry name" value="dcm"/>
    <property type="match status" value="1"/>
</dbReference>
<keyword evidence="1 6" id="KW-0489">Methyltransferase</keyword>
<name>A0ABW8YKP2_9SPHN</name>
<dbReference type="SUPFAM" id="SSF53335">
    <property type="entry name" value="S-adenosyl-L-methionine-dependent methyltransferases"/>
    <property type="match status" value="1"/>
</dbReference>
<proteinExistence type="inferred from homology"/>
<gene>
    <name evidence="9" type="ORF">ABS767_05750</name>
</gene>
<protein>
    <recommendedName>
        <fullName evidence="8">Cytosine-specific methyltransferase</fullName>
        <ecNumber evidence="8">2.1.1.37</ecNumber>
    </recommendedName>
</protein>
<evidence type="ECO:0000256" key="4">
    <source>
        <dbReference type="ARBA" id="ARBA00022747"/>
    </source>
</evidence>